<dbReference type="PANTHER" id="PTHR34351:SF2">
    <property type="entry name" value="DUF58 DOMAIN-CONTAINING PROTEIN"/>
    <property type="match status" value="1"/>
</dbReference>
<evidence type="ECO:0000313" key="4">
    <source>
        <dbReference type="Proteomes" id="UP001060164"/>
    </source>
</evidence>
<name>A0ABY5VBQ0_9FIRM</name>
<evidence type="ECO:0000256" key="1">
    <source>
        <dbReference type="SAM" id="Phobius"/>
    </source>
</evidence>
<dbReference type="EMBL" id="CP102290">
    <property type="protein sequence ID" value="UWP57969.1"/>
    <property type="molecule type" value="Genomic_DNA"/>
</dbReference>
<keyword evidence="1" id="KW-0812">Transmembrane</keyword>
<reference evidence="3" key="1">
    <citation type="journal article" date="2022" name="Cell">
        <title>Design, construction, and in vivo augmentation of a complex gut microbiome.</title>
        <authorList>
            <person name="Cheng A.G."/>
            <person name="Ho P.Y."/>
            <person name="Aranda-Diaz A."/>
            <person name="Jain S."/>
            <person name="Yu F.B."/>
            <person name="Meng X."/>
            <person name="Wang M."/>
            <person name="Iakiviak M."/>
            <person name="Nagashima K."/>
            <person name="Zhao A."/>
            <person name="Murugkar P."/>
            <person name="Patil A."/>
            <person name="Atabakhsh K."/>
            <person name="Weakley A."/>
            <person name="Yan J."/>
            <person name="Brumbaugh A.R."/>
            <person name="Higginbottom S."/>
            <person name="Dimas A."/>
            <person name="Shiver A.L."/>
            <person name="Deutschbauer A."/>
            <person name="Neff N."/>
            <person name="Sonnenburg J.L."/>
            <person name="Huang K.C."/>
            <person name="Fischbach M.A."/>
        </authorList>
    </citation>
    <scope>NUCLEOTIDE SEQUENCE</scope>
    <source>
        <strain evidence="3">DSM 19829</strain>
    </source>
</reference>
<dbReference type="InterPro" id="IPR002881">
    <property type="entry name" value="DUF58"/>
</dbReference>
<keyword evidence="4" id="KW-1185">Reference proteome</keyword>
<keyword evidence="1" id="KW-0472">Membrane</keyword>
<organism evidence="3 4">
    <name type="scientific">Ruminococcus gauvreauii</name>
    <dbReference type="NCBI Taxonomy" id="438033"/>
    <lineage>
        <taxon>Bacteria</taxon>
        <taxon>Bacillati</taxon>
        <taxon>Bacillota</taxon>
        <taxon>Clostridia</taxon>
        <taxon>Eubacteriales</taxon>
        <taxon>Oscillospiraceae</taxon>
        <taxon>Ruminococcus</taxon>
    </lineage>
</organism>
<feature type="transmembrane region" description="Helical" evidence="1">
    <location>
        <begin position="26"/>
        <end position="46"/>
    </location>
</feature>
<gene>
    <name evidence="3" type="ORF">NQ502_11235</name>
</gene>
<evidence type="ECO:0000259" key="2">
    <source>
        <dbReference type="Pfam" id="PF01882"/>
    </source>
</evidence>
<evidence type="ECO:0000313" key="3">
    <source>
        <dbReference type="EMBL" id="UWP57969.1"/>
    </source>
</evidence>
<dbReference type="Pfam" id="PF01882">
    <property type="entry name" value="DUF58"/>
    <property type="match status" value="1"/>
</dbReference>
<dbReference type="Proteomes" id="UP001060164">
    <property type="component" value="Chromosome"/>
</dbReference>
<feature type="domain" description="DUF58" evidence="2">
    <location>
        <begin position="197"/>
        <end position="270"/>
    </location>
</feature>
<dbReference type="RefSeq" id="WP_028528466.1">
    <property type="nucleotide sequence ID" value="NZ_CABLBR010000011.1"/>
</dbReference>
<sequence>MRRNLYVIFSALTFYLAGVYRSDALMILFIAELFFLAGMFLLSRYLSGRLDVKLELESDAVSKGETVTGRIRVSNRSRLPAARFDVELEYYNPEITVRGRKILHGYMADRRQPVKMEFQAASGYCGILHVGIRSVRVYDYLMLFRGRRKKEEELRVLVFPAGRPVKIEADWNAAVMYPSGGDPRPDMPGSQPPELYQIRQYHDGDSMRDIHWKLSAKMDQMMSRQFAAETQCTATVYLDFQKSGDEDIRRLDAFCELAASVLHGFLDAGHEYRVCWYDMEKKSGEEKIIRNEEDYRGMLKELILCASYSGGTGGNPKEMPEIYQFLRPDETFLCLNMKLQLFLNQQLISHFSEEDYERELEKGWFSG</sequence>
<proteinExistence type="predicted"/>
<accession>A0ABY5VBQ0</accession>
<keyword evidence="1" id="KW-1133">Transmembrane helix</keyword>
<dbReference type="PANTHER" id="PTHR34351">
    <property type="entry name" value="SLR1927 PROTEIN-RELATED"/>
    <property type="match status" value="1"/>
</dbReference>
<protein>
    <submittedName>
        <fullName evidence="3">DUF58 domain-containing protein</fullName>
    </submittedName>
</protein>